<dbReference type="Proteomes" id="UP001066276">
    <property type="component" value="Chromosome 5"/>
</dbReference>
<accession>A0AAV7RNT1</accession>
<feature type="region of interest" description="Disordered" evidence="1">
    <location>
        <begin position="1"/>
        <end position="22"/>
    </location>
</feature>
<feature type="region of interest" description="Disordered" evidence="1">
    <location>
        <begin position="54"/>
        <end position="74"/>
    </location>
</feature>
<evidence type="ECO:0000313" key="3">
    <source>
        <dbReference type="Proteomes" id="UP001066276"/>
    </source>
</evidence>
<evidence type="ECO:0000313" key="2">
    <source>
        <dbReference type="EMBL" id="KAJ1153412.1"/>
    </source>
</evidence>
<name>A0AAV7RNT1_PLEWA</name>
<dbReference type="EMBL" id="JANPWB010000009">
    <property type="protein sequence ID" value="KAJ1153412.1"/>
    <property type="molecule type" value="Genomic_DNA"/>
</dbReference>
<proteinExistence type="predicted"/>
<protein>
    <submittedName>
        <fullName evidence="2">Uncharacterized protein</fullName>
    </submittedName>
</protein>
<evidence type="ECO:0000256" key="1">
    <source>
        <dbReference type="SAM" id="MobiDB-lite"/>
    </source>
</evidence>
<feature type="compositionally biased region" description="Basic and acidic residues" evidence="1">
    <location>
        <begin position="64"/>
        <end position="74"/>
    </location>
</feature>
<dbReference type="AlphaFoldDB" id="A0AAV7RNT1"/>
<organism evidence="2 3">
    <name type="scientific">Pleurodeles waltl</name>
    <name type="common">Iberian ribbed newt</name>
    <dbReference type="NCBI Taxonomy" id="8319"/>
    <lineage>
        <taxon>Eukaryota</taxon>
        <taxon>Metazoa</taxon>
        <taxon>Chordata</taxon>
        <taxon>Craniata</taxon>
        <taxon>Vertebrata</taxon>
        <taxon>Euteleostomi</taxon>
        <taxon>Amphibia</taxon>
        <taxon>Batrachia</taxon>
        <taxon>Caudata</taxon>
        <taxon>Salamandroidea</taxon>
        <taxon>Salamandridae</taxon>
        <taxon>Pleurodelinae</taxon>
        <taxon>Pleurodeles</taxon>
    </lineage>
</organism>
<gene>
    <name evidence="2" type="ORF">NDU88_006173</name>
</gene>
<reference evidence="2" key="1">
    <citation type="journal article" date="2022" name="bioRxiv">
        <title>Sequencing and chromosome-scale assembly of the giantPleurodeles waltlgenome.</title>
        <authorList>
            <person name="Brown T."/>
            <person name="Elewa A."/>
            <person name="Iarovenko S."/>
            <person name="Subramanian E."/>
            <person name="Araus A.J."/>
            <person name="Petzold A."/>
            <person name="Susuki M."/>
            <person name="Suzuki K.-i.T."/>
            <person name="Hayashi T."/>
            <person name="Toyoda A."/>
            <person name="Oliveira C."/>
            <person name="Osipova E."/>
            <person name="Leigh N.D."/>
            <person name="Simon A."/>
            <person name="Yun M.H."/>
        </authorList>
    </citation>
    <scope>NUCLEOTIDE SEQUENCE</scope>
    <source>
        <strain evidence="2">20211129_DDA</strain>
        <tissue evidence="2">Liver</tissue>
    </source>
</reference>
<sequence>MAGRTGIAHQAQPLSGLQDALRSHGRLEVKGRELSSKKQQQEVERDHLGLRQRSNWEMHVGAPHRTDPSGEIRRASESGEYLWPCAPHRIEDA</sequence>
<comment type="caution">
    <text evidence="2">The sequence shown here is derived from an EMBL/GenBank/DDBJ whole genome shotgun (WGS) entry which is preliminary data.</text>
</comment>
<keyword evidence="3" id="KW-1185">Reference proteome</keyword>